<dbReference type="VEuPathDB" id="MicrosporidiaDB:VCUG_01964"/>
<protein>
    <submittedName>
        <fullName evidence="1">Uncharacterized protein</fullName>
    </submittedName>
</protein>
<dbReference type="GeneID" id="19879833"/>
<dbReference type="Proteomes" id="UP000011081">
    <property type="component" value="Unassembled WGS sequence"/>
</dbReference>
<dbReference type="EMBL" id="GL877441">
    <property type="protein sequence ID" value="ELA46531.1"/>
    <property type="molecule type" value="Genomic_DNA"/>
</dbReference>
<proteinExistence type="predicted"/>
<dbReference type="HOGENOM" id="CLU_2689674_0_0_1"/>
<accession>L2GS92</accession>
<dbReference type="InParanoid" id="L2GS92"/>
<evidence type="ECO:0000313" key="1">
    <source>
        <dbReference type="EMBL" id="ELA46531.1"/>
    </source>
</evidence>
<sequence>MCTYKKFTYNNKRISRQICWQYVYCSTIFFYSSRLIGKMFLEFIYVTTRKQALRMHRSPTMAYRSLDHNDRKFL</sequence>
<evidence type="ECO:0000313" key="2">
    <source>
        <dbReference type="Proteomes" id="UP000011081"/>
    </source>
</evidence>
<name>L2GS92_VAVCU</name>
<reference evidence="2" key="1">
    <citation type="submission" date="2011-03" db="EMBL/GenBank/DDBJ databases">
        <title>The genome sequence of Vavraia culicis strain floridensis.</title>
        <authorList>
            <consortium name="The Broad Institute Genome Sequencing Platform"/>
            <person name="Cuomo C."/>
            <person name="Becnel J."/>
            <person name="Sanscrainte N."/>
            <person name="Young S.K."/>
            <person name="Zeng Q."/>
            <person name="Gargeya S."/>
            <person name="Fitzgerald M."/>
            <person name="Haas B."/>
            <person name="Abouelleil A."/>
            <person name="Alvarado L."/>
            <person name="Arachchi H.M."/>
            <person name="Berlin A."/>
            <person name="Chapman S.B."/>
            <person name="Gearin G."/>
            <person name="Goldberg J."/>
            <person name="Griggs A."/>
            <person name="Gujja S."/>
            <person name="Hansen M."/>
            <person name="Heiman D."/>
            <person name="Howarth C."/>
            <person name="Larimer J."/>
            <person name="Lui A."/>
            <person name="MacDonald P.J.P."/>
            <person name="McCowen C."/>
            <person name="Montmayeur A."/>
            <person name="Murphy C."/>
            <person name="Neiman D."/>
            <person name="Pearson M."/>
            <person name="Priest M."/>
            <person name="Roberts A."/>
            <person name="Saif S."/>
            <person name="Shea T."/>
            <person name="Sisk P."/>
            <person name="Stolte C."/>
            <person name="Sykes S."/>
            <person name="Wortman J."/>
            <person name="Nusbaum C."/>
            <person name="Birren B."/>
        </authorList>
    </citation>
    <scope>NUCLEOTIDE SEQUENCE [LARGE SCALE GENOMIC DNA]</scope>
    <source>
        <strain evidence="2">floridensis</strain>
    </source>
</reference>
<organism evidence="1 2">
    <name type="scientific">Vavraia culicis (isolate floridensis)</name>
    <name type="common">Microsporidian parasite</name>
    <dbReference type="NCBI Taxonomy" id="948595"/>
    <lineage>
        <taxon>Eukaryota</taxon>
        <taxon>Fungi</taxon>
        <taxon>Fungi incertae sedis</taxon>
        <taxon>Microsporidia</taxon>
        <taxon>Pleistophoridae</taxon>
        <taxon>Vavraia</taxon>
    </lineage>
</organism>
<dbReference type="AlphaFoldDB" id="L2GS92"/>
<gene>
    <name evidence="1" type="ORF">VCUG_01964</name>
</gene>
<dbReference type="RefSeq" id="XP_008074979.1">
    <property type="nucleotide sequence ID" value="XM_008076788.1"/>
</dbReference>
<keyword evidence="2" id="KW-1185">Reference proteome</keyword>